<proteinExistence type="predicted"/>
<keyword evidence="1" id="KW-0472">Membrane</keyword>
<name>A0A448WUS2_9PLAT</name>
<protein>
    <submittedName>
        <fullName evidence="2">Uncharacterized protein</fullName>
    </submittedName>
</protein>
<dbReference type="EMBL" id="CAAALY010047962">
    <property type="protein sequence ID" value="VEL20776.1"/>
    <property type="molecule type" value="Genomic_DNA"/>
</dbReference>
<accession>A0A448WUS2</accession>
<organism evidence="2 3">
    <name type="scientific">Protopolystoma xenopodis</name>
    <dbReference type="NCBI Taxonomy" id="117903"/>
    <lineage>
        <taxon>Eukaryota</taxon>
        <taxon>Metazoa</taxon>
        <taxon>Spiralia</taxon>
        <taxon>Lophotrochozoa</taxon>
        <taxon>Platyhelminthes</taxon>
        <taxon>Monogenea</taxon>
        <taxon>Polyopisthocotylea</taxon>
        <taxon>Polystomatidea</taxon>
        <taxon>Polystomatidae</taxon>
        <taxon>Protopolystoma</taxon>
    </lineage>
</organism>
<evidence type="ECO:0000313" key="3">
    <source>
        <dbReference type="Proteomes" id="UP000784294"/>
    </source>
</evidence>
<keyword evidence="3" id="KW-1185">Reference proteome</keyword>
<feature type="transmembrane region" description="Helical" evidence="1">
    <location>
        <begin position="39"/>
        <end position="57"/>
    </location>
</feature>
<reference evidence="2" key="1">
    <citation type="submission" date="2018-11" db="EMBL/GenBank/DDBJ databases">
        <authorList>
            <consortium name="Pathogen Informatics"/>
        </authorList>
    </citation>
    <scope>NUCLEOTIDE SEQUENCE</scope>
</reference>
<gene>
    <name evidence="2" type="ORF">PXEA_LOCUS14216</name>
</gene>
<dbReference type="AlphaFoldDB" id="A0A448WUS2"/>
<keyword evidence="1" id="KW-1133">Transmembrane helix</keyword>
<sequence length="135" mass="15006">MWPRVCVNIRHLAISLYRLGLTGPSRVSSSPIYSPKPSFFWTVYLIVMTMIIVRRIAVKSVSFRNSEASTERPRILTQLLPLATSFRLSCLCSVGLSTTSSMPHRPYPTIPGVLAHPQIALSPPGPSRSANYCYI</sequence>
<dbReference type="Proteomes" id="UP000784294">
    <property type="component" value="Unassembled WGS sequence"/>
</dbReference>
<comment type="caution">
    <text evidence="2">The sequence shown here is derived from an EMBL/GenBank/DDBJ whole genome shotgun (WGS) entry which is preliminary data.</text>
</comment>
<keyword evidence="1" id="KW-0812">Transmembrane</keyword>
<evidence type="ECO:0000313" key="2">
    <source>
        <dbReference type="EMBL" id="VEL20776.1"/>
    </source>
</evidence>
<evidence type="ECO:0000256" key="1">
    <source>
        <dbReference type="SAM" id="Phobius"/>
    </source>
</evidence>